<dbReference type="EnsemblMetazoa" id="XM_022798212">
    <property type="protein sequence ID" value="XP_022653947"/>
    <property type="gene ID" value="LOC111247387"/>
</dbReference>
<comment type="similarity">
    <text evidence="2 10">Belongs to the glycosyl hydrolase 29 family.</text>
</comment>
<organism evidence="13 14">
    <name type="scientific">Varroa destructor</name>
    <name type="common">Honeybee mite</name>
    <dbReference type="NCBI Taxonomy" id="109461"/>
    <lineage>
        <taxon>Eukaryota</taxon>
        <taxon>Metazoa</taxon>
        <taxon>Ecdysozoa</taxon>
        <taxon>Arthropoda</taxon>
        <taxon>Chelicerata</taxon>
        <taxon>Arachnida</taxon>
        <taxon>Acari</taxon>
        <taxon>Parasitiformes</taxon>
        <taxon>Mesostigmata</taxon>
        <taxon>Gamasina</taxon>
        <taxon>Dermanyssoidea</taxon>
        <taxon>Varroidae</taxon>
        <taxon>Varroa</taxon>
    </lineage>
</organism>
<dbReference type="InterPro" id="IPR017853">
    <property type="entry name" value="GH"/>
</dbReference>
<feature type="domain" description="Alpha-L-fucosidase C-terminal" evidence="12">
    <location>
        <begin position="364"/>
        <end position="448"/>
    </location>
</feature>
<dbReference type="OMA" id="ADGFAMW"/>
<dbReference type="PANTHER" id="PTHR10030:SF37">
    <property type="entry name" value="ALPHA-L-FUCOSIDASE-RELATED"/>
    <property type="match status" value="1"/>
</dbReference>
<evidence type="ECO:0000256" key="6">
    <source>
        <dbReference type="ARBA" id="ARBA00023180"/>
    </source>
</evidence>
<keyword evidence="4" id="KW-0732">Signal</keyword>
<dbReference type="Gene3D" id="2.60.40.1180">
    <property type="entry name" value="Golgi alpha-mannosidase II"/>
    <property type="match status" value="1"/>
</dbReference>
<dbReference type="FunCoup" id="A0A7M7JLF9">
    <property type="interactions" value="121"/>
</dbReference>
<evidence type="ECO:0000256" key="4">
    <source>
        <dbReference type="ARBA" id="ARBA00022729"/>
    </source>
</evidence>
<evidence type="ECO:0000256" key="2">
    <source>
        <dbReference type="ARBA" id="ARBA00007951"/>
    </source>
</evidence>
<dbReference type="SMART" id="SM00812">
    <property type="entry name" value="Alpha_L_fucos"/>
    <property type="match status" value="1"/>
</dbReference>
<keyword evidence="6" id="KW-0325">Glycoprotein</keyword>
<dbReference type="RefSeq" id="XP_022653947.1">
    <property type="nucleotide sequence ID" value="XM_022798212.1"/>
</dbReference>
<dbReference type="OrthoDB" id="6039950at2759"/>
<dbReference type="Pfam" id="PF16757">
    <property type="entry name" value="Fucosidase_C"/>
    <property type="match status" value="1"/>
</dbReference>
<reference evidence="13" key="1">
    <citation type="submission" date="2021-01" db="UniProtKB">
        <authorList>
            <consortium name="EnsemblMetazoa"/>
        </authorList>
    </citation>
    <scope>IDENTIFICATION</scope>
</reference>
<dbReference type="Pfam" id="PF01120">
    <property type="entry name" value="Alpha_L_fucos"/>
    <property type="match status" value="1"/>
</dbReference>
<comment type="function">
    <text evidence="1">Alpha-L-fucosidase is responsible for hydrolyzing the alpha-1,6-linked fucose joined to the reducing-end N-acetylglucosamine of the carbohydrate moieties of glycoproteins.</text>
</comment>
<proteinExistence type="inferred from homology"/>
<evidence type="ECO:0000256" key="1">
    <source>
        <dbReference type="ARBA" id="ARBA00004071"/>
    </source>
</evidence>
<keyword evidence="5 10" id="KW-0378">Hydrolase</keyword>
<accession>A0A7M7JLF9</accession>
<dbReference type="PANTHER" id="PTHR10030">
    <property type="entry name" value="ALPHA-L-FUCOSIDASE"/>
    <property type="match status" value="1"/>
</dbReference>
<evidence type="ECO:0000259" key="11">
    <source>
        <dbReference type="Pfam" id="PF01120"/>
    </source>
</evidence>
<dbReference type="GeneID" id="111247387"/>
<dbReference type="Proteomes" id="UP000594260">
    <property type="component" value="Unplaced"/>
</dbReference>
<dbReference type="FunFam" id="3.20.20.80:FF:000027">
    <property type="entry name" value="Alpha-L-fucosidase"/>
    <property type="match status" value="1"/>
</dbReference>
<protein>
    <recommendedName>
        <fullName evidence="8">Putative alpha-L-fucosidase</fullName>
        <ecNumber evidence="3">3.2.1.51</ecNumber>
    </recommendedName>
    <alternativeName>
        <fullName evidence="9">Alpha-L-fucoside fucohydrolase</fullName>
    </alternativeName>
</protein>
<dbReference type="InterPro" id="IPR057739">
    <property type="entry name" value="Glyco_hydro_29_N"/>
</dbReference>
<dbReference type="AlphaFoldDB" id="A0A7M7JLF9"/>
<evidence type="ECO:0000256" key="8">
    <source>
        <dbReference type="ARBA" id="ARBA00074133"/>
    </source>
</evidence>
<evidence type="ECO:0000313" key="13">
    <source>
        <dbReference type="EnsemblMetazoa" id="XP_022653947"/>
    </source>
</evidence>
<dbReference type="GO" id="GO:0005764">
    <property type="term" value="C:lysosome"/>
    <property type="evidence" value="ECO:0007669"/>
    <property type="project" value="TreeGrafter"/>
</dbReference>
<dbReference type="InParanoid" id="A0A7M7JLF9"/>
<dbReference type="SUPFAM" id="SSF51445">
    <property type="entry name" value="(Trans)glycosidases"/>
    <property type="match status" value="1"/>
</dbReference>
<evidence type="ECO:0000259" key="12">
    <source>
        <dbReference type="Pfam" id="PF16757"/>
    </source>
</evidence>
<keyword evidence="7 10" id="KW-0326">Glycosidase</keyword>
<dbReference type="GO" id="GO:0004560">
    <property type="term" value="F:alpha-L-fucosidase activity"/>
    <property type="evidence" value="ECO:0007669"/>
    <property type="project" value="UniProtKB-EC"/>
</dbReference>
<evidence type="ECO:0000256" key="7">
    <source>
        <dbReference type="ARBA" id="ARBA00023295"/>
    </source>
</evidence>
<dbReference type="GO" id="GO:0006004">
    <property type="term" value="P:fucose metabolic process"/>
    <property type="evidence" value="ECO:0007669"/>
    <property type="project" value="InterPro"/>
</dbReference>
<dbReference type="InterPro" id="IPR013780">
    <property type="entry name" value="Glyco_hydro_b"/>
</dbReference>
<dbReference type="InterPro" id="IPR000933">
    <property type="entry name" value="Glyco_hydro_29"/>
</dbReference>
<evidence type="ECO:0000256" key="9">
    <source>
        <dbReference type="ARBA" id="ARBA00081661"/>
    </source>
</evidence>
<keyword evidence="14" id="KW-1185">Reference proteome</keyword>
<dbReference type="Gene3D" id="3.20.20.80">
    <property type="entry name" value="Glycosidases"/>
    <property type="match status" value="1"/>
</dbReference>
<dbReference type="GO" id="GO:0016139">
    <property type="term" value="P:glycoside catabolic process"/>
    <property type="evidence" value="ECO:0007669"/>
    <property type="project" value="TreeGrafter"/>
</dbReference>
<feature type="domain" description="Glycoside hydrolase family 29 N-terminal" evidence="11">
    <location>
        <begin position="22"/>
        <end position="353"/>
    </location>
</feature>
<evidence type="ECO:0000256" key="3">
    <source>
        <dbReference type="ARBA" id="ARBA00012662"/>
    </source>
</evidence>
<dbReference type="KEGG" id="vde:111247387"/>
<evidence type="ECO:0000256" key="10">
    <source>
        <dbReference type="PIRNR" id="PIRNR001092"/>
    </source>
</evidence>
<dbReference type="InterPro" id="IPR016286">
    <property type="entry name" value="FUC_metazoa-typ"/>
</dbReference>
<dbReference type="PRINTS" id="PR00741">
    <property type="entry name" value="GLHYDRLASE29"/>
</dbReference>
<evidence type="ECO:0000313" key="14">
    <source>
        <dbReference type="Proteomes" id="UP000594260"/>
    </source>
</evidence>
<dbReference type="EC" id="3.2.1.51" evidence="3"/>
<dbReference type="InterPro" id="IPR031919">
    <property type="entry name" value="Fucosidase_C"/>
</dbReference>
<name>A0A7M7JLF9_VARDE</name>
<dbReference type="PIRSF" id="PIRSF001092">
    <property type="entry name" value="Alpha-L-fucosidase"/>
    <property type="match status" value="1"/>
</dbReference>
<evidence type="ECO:0000256" key="5">
    <source>
        <dbReference type="ARBA" id="ARBA00022801"/>
    </source>
</evidence>
<sequence>MNAVRISMFVILDGLLCIVSGRRYRPTWESLDTRPAPNWFDRAKIGIFLHWGVFAVPSFNGEWFWYYWKSGDKASMKFMQDNYPPGFKYADFATYFTAEFYNASQWAELFKNAGAKYVVLTSKHHEGYTMWPSSVSFNWNVKDVGPNKDLLGELADATKSAGLHFGVYHSLYEWFNPIYESDKRSGFRRQDFVRNKCLPELYELVNNYEPDVIWSDGDWEAPAEYWNTTNFLAWLYNDSPVRDSVLVNDRWGIGIPCKHGDFYNCKDRYNPGVFLPHKWENAMTLDRKSWGYRRVMNISDVLSIDELVATLVQTVSCNGNLLVNVGPRKDGIIDPIFQERLLQMGDWLRINGEAIYESKTWQRQNDTINKNVWYTSKGDVVYAIILKPDSGGQVRLGSFNSANIGSATEMTVLGFDGKLTFAIDSAGISIMIPVLRSQANQVAISIRITGLKKCNQWDLDENL</sequence>